<evidence type="ECO:0000256" key="1">
    <source>
        <dbReference type="SAM" id="MobiDB-lite"/>
    </source>
</evidence>
<dbReference type="CDD" id="cd00201">
    <property type="entry name" value="WW"/>
    <property type="match status" value="1"/>
</dbReference>
<reference evidence="3" key="2">
    <citation type="submission" date="2019-06" db="EMBL/GenBank/DDBJ databases">
        <title>Genomics analysis of Aphanomyces spp. identifies a new class of oomycete effector associated with host adaptation.</title>
        <authorList>
            <person name="Gaulin E."/>
        </authorList>
    </citation>
    <scope>NUCLEOTIDE SEQUENCE</scope>
    <source>
        <strain evidence="3">CBS 578.67</strain>
    </source>
</reference>
<proteinExistence type="predicted"/>
<dbReference type="InterPro" id="IPR001202">
    <property type="entry name" value="WW_dom"/>
</dbReference>
<dbReference type="OrthoDB" id="77166at2759"/>
<dbReference type="Proteomes" id="UP000332933">
    <property type="component" value="Unassembled WGS sequence"/>
</dbReference>
<dbReference type="InterPro" id="IPR036020">
    <property type="entry name" value="WW_dom_sf"/>
</dbReference>
<feature type="region of interest" description="Disordered" evidence="1">
    <location>
        <begin position="43"/>
        <end position="74"/>
    </location>
</feature>
<organism evidence="4 5">
    <name type="scientific">Aphanomyces stellatus</name>
    <dbReference type="NCBI Taxonomy" id="120398"/>
    <lineage>
        <taxon>Eukaryota</taxon>
        <taxon>Sar</taxon>
        <taxon>Stramenopiles</taxon>
        <taxon>Oomycota</taxon>
        <taxon>Saprolegniomycetes</taxon>
        <taxon>Saprolegniales</taxon>
        <taxon>Verrucalvaceae</taxon>
        <taxon>Aphanomyces</taxon>
    </lineage>
</organism>
<dbReference type="Gene3D" id="2.20.70.10">
    <property type="match status" value="1"/>
</dbReference>
<gene>
    <name evidence="4" type="primary">Aste57867_660</name>
    <name evidence="3" type="ORF">As57867_000659</name>
    <name evidence="4" type="ORF">ASTE57867_660</name>
</gene>
<dbReference type="EMBL" id="CAADRA010000038">
    <property type="protein sequence ID" value="VFT77885.1"/>
    <property type="molecule type" value="Genomic_DNA"/>
</dbReference>
<evidence type="ECO:0000313" key="4">
    <source>
        <dbReference type="EMBL" id="VFT77885.1"/>
    </source>
</evidence>
<reference evidence="4 5" key="1">
    <citation type="submission" date="2019-03" db="EMBL/GenBank/DDBJ databases">
        <authorList>
            <person name="Gaulin E."/>
            <person name="Dumas B."/>
        </authorList>
    </citation>
    <scope>NUCLEOTIDE SEQUENCE [LARGE SCALE GENOMIC DNA]</scope>
    <source>
        <strain evidence="4">CBS 568.67</strain>
    </source>
</reference>
<sequence length="182" mass="20013">MEWEARTNQQGYTYYYHLPTGAMQWTPPDDMSEAQAIDVSANLIVAESDSSSDDGDGGEDDDNDGDARPKNDATRSSLAPLVELAAAPDDLNRIVLDTVVWFLREVWQSHVEIGSFVVQSTRTLLSAVTPQLQQLLVRRRALPIHPQPSIPTSFIPAKTSSSVVAVDSDDDDETTVQQEGRI</sequence>
<evidence type="ECO:0000259" key="2">
    <source>
        <dbReference type="PROSITE" id="PS50020"/>
    </source>
</evidence>
<evidence type="ECO:0000313" key="3">
    <source>
        <dbReference type="EMBL" id="KAF0719966.1"/>
    </source>
</evidence>
<feature type="compositionally biased region" description="Acidic residues" evidence="1">
    <location>
        <begin position="50"/>
        <end position="64"/>
    </location>
</feature>
<keyword evidence="5" id="KW-1185">Reference proteome</keyword>
<dbReference type="AlphaFoldDB" id="A0A485K7A4"/>
<dbReference type="EMBL" id="VJMH01000038">
    <property type="protein sequence ID" value="KAF0719966.1"/>
    <property type="molecule type" value="Genomic_DNA"/>
</dbReference>
<feature type="region of interest" description="Disordered" evidence="1">
    <location>
        <begin position="161"/>
        <end position="182"/>
    </location>
</feature>
<name>A0A485K7A4_9STRA</name>
<dbReference type="PROSITE" id="PS50020">
    <property type="entry name" value="WW_DOMAIN_2"/>
    <property type="match status" value="1"/>
</dbReference>
<dbReference type="SUPFAM" id="SSF51045">
    <property type="entry name" value="WW domain"/>
    <property type="match status" value="1"/>
</dbReference>
<evidence type="ECO:0000313" key="5">
    <source>
        <dbReference type="Proteomes" id="UP000332933"/>
    </source>
</evidence>
<accession>A0A485K7A4</accession>
<feature type="domain" description="WW" evidence="2">
    <location>
        <begin position="1"/>
        <end position="30"/>
    </location>
</feature>
<protein>
    <submittedName>
        <fullName evidence="4">Aste57867_660 protein</fullName>
    </submittedName>
</protein>